<evidence type="ECO:0000256" key="2">
    <source>
        <dbReference type="ARBA" id="ARBA00006484"/>
    </source>
</evidence>
<comment type="similarity">
    <text evidence="2 8">Belongs to the short-chain dehydrogenases/reductases (SDR) family.</text>
</comment>
<dbReference type="Gene3D" id="3.40.50.720">
    <property type="entry name" value="NAD(P)-binding Rossmann-like Domain"/>
    <property type="match status" value="1"/>
</dbReference>
<organism evidence="10 11">
    <name type="scientific">Desulfomonile tiedjei (strain ATCC 49306 / DSM 6799 / DCB-1)</name>
    <dbReference type="NCBI Taxonomy" id="706587"/>
    <lineage>
        <taxon>Bacteria</taxon>
        <taxon>Pseudomonadati</taxon>
        <taxon>Thermodesulfobacteriota</taxon>
        <taxon>Desulfomonilia</taxon>
        <taxon>Desulfomonilales</taxon>
        <taxon>Desulfomonilaceae</taxon>
        <taxon>Desulfomonile</taxon>
    </lineage>
</organism>
<keyword evidence="8" id="KW-0443">Lipid metabolism</keyword>
<feature type="domain" description="Ketoreductase" evidence="9">
    <location>
        <begin position="11"/>
        <end position="196"/>
    </location>
</feature>
<dbReference type="GO" id="GO:0051287">
    <property type="term" value="F:NAD binding"/>
    <property type="evidence" value="ECO:0007669"/>
    <property type="project" value="UniProtKB-UniRule"/>
</dbReference>
<dbReference type="RefSeq" id="WP_014808906.1">
    <property type="nucleotide sequence ID" value="NC_018025.1"/>
</dbReference>
<protein>
    <recommendedName>
        <fullName evidence="8">3-oxoacyl-[acyl-carrier-protein] reductase</fullName>
        <ecNumber evidence="8">1.1.1.100</ecNumber>
    </recommendedName>
</protein>
<dbReference type="SUPFAM" id="SSF51735">
    <property type="entry name" value="NAD(P)-binding Rossmann-fold domains"/>
    <property type="match status" value="1"/>
</dbReference>
<gene>
    <name evidence="10" type="ordered locus">Desti_1036</name>
</gene>
<reference evidence="11" key="1">
    <citation type="submission" date="2012-06" db="EMBL/GenBank/DDBJ databases">
        <title>Complete sequence of chromosome of Desulfomonile tiedjei DSM 6799.</title>
        <authorList>
            <person name="Lucas S."/>
            <person name="Copeland A."/>
            <person name="Lapidus A."/>
            <person name="Glavina del Rio T."/>
            <person name="Dalin E."/>
            <person name="Tice H."/>
            <person name="Bruce D."/>
            <person name="Goodwin L."/>
            <person name="Pitluck S."/>
            <person name="Peters L."/>
            <person name="Ovchinnikova G."/>
            <person name="Zeytun A."/>
            <person name="Lu M."/>
            <person name="Kyrpides N."/>
            <person name="Mavromatis K."/>
            <person name="Ivanova N."/>
            <person name="Brettin T."/>
            <person name="Detter J.C."/>
            <person name="Han C."/>
            <person name="Larimer F."/>
            <person name="Land M."/>
            <person name="Hauser L."/>
            <person name="Markowitz V."/>
            <person name="Cheng J.-F."/>
            <person name="Hugenholtz P."/>
            <person name="Woyke T."/>
            <person name="Wu D."/>
            <person name="Spring S."/>
            <person name="Schroeder M."/>
            <person name="Brambilla E."/>
            <person name="Klenk H.-P."/>
            <person name="Eisen J.A."/>
        </authorList>
    </citation>
    <scope>NUCLEOTIDE SEQUENCE [LARGE SCALE GENOMIC DNA]</scope>
    <source>
        <strain evidence="11">ATCC 49306 / DSM 6799 / DCB-1</strain>
    </source>
</reference>
<proteinExistence type="inferred from homology"/>
<feature type="binding site" evidence="7">
    <location>
        <position position="95"/>
    </location>
    <ligand>
        <name>NADP(+)</name>
        <dbReference type="ChEBI" id="CHEBI:58349"/>
    </ligand>
</feature>
<dbReference type="InterPro" id="IPR036291">
    <property type="entry name" value="NAD(P)-bd_dom_sf"/>
</dbReference>
<comment type="pathway">
    <text evidence="8">Lipid metabolism; fatty acid biosynthesis.</text>
</comment>
<evidence type="ECO:0000256" key="1">
    <source>
        <dbReference type="ARBA" id="ARBA00002607"/>
    </source>
</evidence>
<keyword evidence="8" id="KW-0444">Lipid biosynthesis</keyword>
<feature type="binding site" evidence="7">
    <location>
        <begin position="160"/>
        <end position="164"/>
    </location>
    <ligand>
        <name>NADP(+)</name>
        <dbReference type="ChEBI" id="CHEBI:58349"/>
    </ligand>
</feature>
<dbReference type="HOGENOM" id="CLU_010194_1_3_7"/>
<evidence type="ECO:0000256" key="6">
    <source>
        <dbReference type="PIRSR" id="PIRSR611284-1"/>
    </source>
</evidence>
<sequence length="252" mass="26715">MIPELISLHGQTALVTGGSRGIGSAIALELARAGAYVIINYRTDEASANLVAEKIRHSGGQATVKGFDVSDPQAVDRAIAETVQERNGIDILVSNAGITRDGLIGRMKDTDWNEVVSTNLSGVFYLCRSVSKNMIRRRKGRIITISSTAGEAGNPGQANYSAAKAGLIGFTKALARELAPRNILVNSVSPGIIAGGMTDQLTEDQMEAIRSHVPLRRTGKPEDVAAAVLFLCSGMSEYITGQVIRVNGGLYM</sequence>
<comment type="function">
    <text evidence="1 8">Catalyzes the NADPH-dependent reduction of beta-ketoacyl-ACP substrates to beta-hydroxyacyl-ACP products, the first reductive step in the elongation cycle of fatty acid biosynthesis.</text>
</comment>
<dbReference type="AlphaFoldDB" id="I4C2G1"/>
<dbReference type="NCBIfam" id="TIGR01830">
    <property type="entry name" value="3oxo_ACP_reduc"/>
    <property type="match status" value="1"/>
</dbReference>
<dbReference type="EC" id="1.1.1.100" evidence="8"/>
<feature type="binding site" evidence="7">
    <location>
        <begin position="17"/>
        <end position="20"/>
    </location>
    <ligand>
        <name>NADP(+)</name>
        <dbReference type="ChEBI" id="CHEBI:58349"/>
    </ligand>
</feature>
<dbReference type="SMART" id="SM00822">
    <property type="entry name" value="PKS_KR"/>
    <property type="match status" value="1"/>
</dbReference>
<accession>I4C2G1</accession>
<dbReference type="Proteomes" id="UP000006055">
    <property type="component" value="Chromosome"/>
</dbReference>
<dbReference type="eggNOG" id="COG1028">
    <property type="taxonomic scope" value="Bacteria"/>
</dbReference>
<feature type="binding site" evidence="7">
    <location>
        <position position="43"/>
    </location>
    <ligand>
        <name>NADP(+)</name>
        <dbReference type="ChEBI" id="CHEBI:58349"/>
    </ligand>
</feature>
<dbReference type="NCBIfam" id="NF005559">
    <property type="entry name" value="PRK07231.1"/>
    <property type="match status" value="1"/>
</dbReference>
<dbReference type="PRINTS" id="PR00080">
    <property type="entry name" value="SDRFAMILY"/>
</dbReference>
<dbReference type="NCBIfam" id="NF009466">
    <property type="entry name" value="PRK12826.1-2"/>
    <property type="match status" value="1"/>
</dbReference>
<feature type="active site" description="Proton acceptor" evidence="6">
    <location>
        <position position="160"/>
    </location>
</feature>
<dbReference type="EMBL" id="CP003360">
    <property type="protein sequence ID" value="AFM23752.1"/>
    <property type="molecule type" value="Genomic_DNA"/>
</dbReference>
<name>I4C2G1_DESTA</name>
<keyword evidence="3 7" id="KW-0521">NADP</keyword>
<feature type="binding site" evidence="7">
    <location>
        <position position="193"/>
    </location>
    <ligand>
        <name>NADP(+)</name>
        <dbReference type="ChEBI" id="CHEBI:58349"/>
    </ligand>
</feature>
<dbReference type="PATRIC" id="fig|706587.4.peg.1182"/>
<dbReference type="InterPro" id="IPR020904">
    <property type="entry name" value="Sc_DH/Rdtase_CS"/>
</dbReference>
<dbReference type="STRING" id="706587.Desti_1036"/>
<dbReference type="PRINTS" id="PR00081">
    <property type="entry name" value="GDHRDH"/>
</dbReference>
<keyword evidence="4 8" id="KW-0560">Oxidoreductase</keyword>
<comment type="subunit">
    <text evidence="8">Homotetramer.</text>
</comment>
<dbReference type="PROSITE" id="PS00061">
    <property type="entry name" value="ADH_SHORT"/>
    <property type="match status" value="1"/>
</dbReference>
<dbReference type="InterPro" id="IPR002347">
    <property type="entry name" value="SDR_fam"/>
</dbReference>
<dbReference type="CDD" id="cd05333">
    <property type="entry name" value="BKR_SDR_c"/>
    <property type="match status" value="1"/>
</dbReference>
<dbReference type="KEGG" id="dti:Desti_1036"/>
<dbReference type="Pfam" id="PF13561">
    <property type="entry name" value="adh_short_C2"/>
    <property type="match status" value="1"/>
</dbReference>
<dbReference type="InterPro" id="IPR050259">
    <property type="entry name" value="SDR"/>
</dbReference>
<keyword evidence="11" id="KW-1185">Reference proteome</keyword>
<evidence type="ECO:0000256" key="8">
    <source>
        <dbReference type="RuleBase" id="RU366074"/>
    </source>
</evidence>
<evidence type="ECO:0000256" key="5">
    <source>
        <dbReference type="ARBA" id="ARBA00048508"/>
    </source>
</evidence>
<dbReference type="PANTHER" id="PTHR42879:SF2">
    <property type="entry name" value="3-OXOACYL-[ACYL-CARRIER-PROTEIN] REDUCTASE FABG"/>
    <property type="match status" value="1"/>
</dbReference>
<evidence type="ECO:0000256" key="7">
    <source>
        <dbReference type="PIRSR" id="PIRSR611284-2"/>
    </source>
</evidence>
<dbReference type="InterPro" id="IPR011284">
    <property type="entry name" value="3oxo_ACP_reduc"/>
</dbReference>
<dbReference type="InterPro" id="IPR057326">
    <property type="entry name" value="KR_dom"/>
</dbReference>
<evidence type="ECO:0000256" key="3">
    <source>
        <dbReference type="ARBA" id="ARBA00022857"/>
    </source>
</evidence>
<dbReference type="GO" id="GO:0006633">
    <property type="term" value="P:fatty acid biosynthetic process"/>
    <property type="evidence" value="ECO:0007669"/>
    <property type="project" value="UniProtKB-UniPathway"/>
</dbReference>
<comment type="catalytic activity">
    <reaction evidence="5 8">
        <text>a (3R)-hydroxyacyl-[ACP] + NADP(+) = a 3-oxoacyl-[ACP] + NADPH + H(+)</text>
        <dbReference type="Rhea" id="RHEA:17397"/>
        <dbReference type="Rhea" id="RHEA-COMP:9916"/>
        <dbReference type="Rhea" id="RHEA-COMP:9945"/>
        <dbReference type="ChEBI" id="CHEBI:15378"/>
        <dbReference type="ChEBI" id="CHEBI:57783"/>
        <dbReference type="ChEBI" id="CHEBI:58349"/>
        <dbReference type="ChEBI" id="CHEBI:78776"/>
        <dbReference type="ChEBI" id="CHEBI:78827"/>
        <dbReference type="EC" id="1.1.1.100"/>
    </reaction>
</comment>
<evidence type="ECO:0000313" key="10">
    <source>
        <dbReference type="EMBL" id="AFM23752.1"/>
    </source>
</evidence>
<keyword evidence="8" id="KW-0275">Fatty acid biosynthesis</keyword>
<evidence type="ECO:0000259" key="9">
    <source>
        <dbReference type="SMART" id="SM00822"/>
    </source>
</evidence>
<dbReference type="PANTHER" id="PTHR42879">
    <property type="entry name" value="3-OXOACYL-(ACYL-CARRIER-PROTEIN) REDUCTASE"/>
    <property type="match status" value="1"/>
</dbReference>
<evidence type="ECO:0000256" key="4">
    <source>
        <dbReference type="ARBA" id="ARBA00023002"/>
    </source>
</evidence>
<keyword evidence="8" id="KW-0276">Fatty acid metabolism</keyword>
<dbReference type="FunFam" id="3.40.50.720:FF:000115">
    <property type="entry name" value="3-oxoacyl-[acyl-carrier-protein] reductase FabG"/>
    <property type="match status" value="1"/>
</dbReference>
<dbReference type="GO" id="GO:0004316">
    <property type="term" value="F:3-oxoacyl-[acyl-carrier-protein] reductase (NADPH) activity"/>
    <property type="evidence" value="ECO:0007669"/>
    <property type="project" value="UniProtKB-UniRule"/>
</dbReference>
<dbReference type="UniPathway" id="UPA00094"/>
<evidence type="ECO:0000313" key="11">
    <source>
        <dbReference type="Proteomes" id="UP000006055"/>
    </source>
</evidence>